<sequence>MRSLSSLRQARPFSATSLHRFYGALNHVSELQPVSSGFPGYLENQKSIFFSLWNVASAKQMPPRVLGNSGMDLCSLAAKGNMSSPYALGFRSFIHSTSQKDFEPRKSSRPMDFVRGVVEEDGKRFTGSPNFSHNNFEHNADFVNIKLLRNNTFVTVTDSKGNKKLGASSGCLPELKAGPKLSKYAAEATAEHVGRLARNFGLKSVVMRVNGFTYFKKKRQAIMSFREGFGTSRGDQNPIVYIEDTTRKPHNGCRLPKKRRY</sequence>
<dbReference type="FunFam" id="3.30.420.80:FF:000014">
    <property type="entry name" value="Probable ribosomal protein S11, mitochondrial"/>
    <property type="match status" value="1"/>
</dbReference>
<evidence type="ECO:0008006" key="6">
    <source>
        <dbReference type="Google" id="ProtNLM"/>
    </source>
</evidence>
<dbReference type="Pfam" id="PF00411">
    <property type="entry name" value="Ribosomal_S11"/>
    <property type="match status" value="1"/>
</dbReference>
<dbReference type="PANTHER" id="PTHR11759">
    <property type="entry name" value="40S RIBOSOMAL PROTEIN S14/30S RIBOSOMAL PROTEIN S11"/>
    <property type="match status" value="1"/>
</dbReference>
<dbReference type="EMBL" id="JAUESC010000384">
    <property type="protein sequence ID" value="KAK0580355.1"/>
    <property type="molecule type" value="Genomic_DNA"/>
</dbReference>
<dbReference type="InterPro" id="IPR036967">
    <property type="entry name" value="Ribosomal_uS11_sf"/>
</dbReference>
<dbReference type="Gene3D" id="3.30.420.80">
    <property type="entry name" value="Ribosomal protein S11"/>
    <property type="match status" value="1"/>
</dbReference>
<evidence type="ECO:0000256" key="1">
    <source>
        <dbReference type="ARBA" id="ARBA00006194"/>
    </source>
</evidence>
<reference evidence="4" key="2">
    <citation type="submission" date="2023-06" db="EMBL/GenBank/DDBJ databases">
        <authorList>
            <person name="Swenson N.G."/>
            <person name="Wegrzyn J.L."/>
            <person name="Mcevoy S.L."/>
        </authorList>
    </citation>
    <scope>NUCLEOTIDE SEQUENCE</scope>
    <source>
        <strain evidence="4">NS2018</strain>
        <tissue evidence="4">Leaf</tissue>
    </source>
</reference>
<keyword evidence="3" id="KW-0687">Ribonucleoprotein</keyword>
<dbReference type="InterPro" id="IPR001971">
    <property type="entry name" value="Ribosomal_uS11"/>
</dbReference>
<organism evidence="4 5">
    <name type="scientific">Acer saccharum</name>
    <name type="common">Sugar maple</name>
    <dbReference type="NCBI Taxonomy" id="4024"/>
    <lineage>
        <taxon>Eukaryota</taxon>
        <taxon>Viridiplantae</taxon>
        <taxon>Streptophyta</taxon>
        <taxon>Embryophyta</taxon>
        <taxon>Tracheophyta</taxon>
        <taxon>Spermatophyta</taxon>
        <taxon>Magnoliopsida</taxon>
        <taxon>eudicotyledons</taxon>
        <taxon>Gunneridae</taxon>
        <taxon>Pentapetalae</taxon>
        <taxon>rosids</taxon>
        <taxon>malvids</taxon>
        <taxon>Sapindales</taxon>
        <taxon>Sapindaceae</taxon>
        <taxon>Hippocastanoideae</taxon>
        <taxon>Acereae</taxon>
        <taxon>Acer</taxon>
    </lineage>
</organism>
<dbReference type="Proteomes" id="UP001168877">
    <property type="component" value="Unassembled WGS sequence"/>
</dbReference>
<name>A0AA39RUI0_ACESA</name>
<dbReference type="HAMAP" id="MF_01310">
    <property type="entry name" value="Ribosomal_uS11"/>
    <property type="match status" value="1"/>
</dbReference>
<dbReference type="GO" id="GO:0006412">
    <property type="term" value="P:translation"/>
    <property type="evidence" value="ECO:0007669"/>
    <property type="project" value="InterPro"/>
</dbReference>
<dbReference type="GO" id="GO:0003735">
    <property type="term" value="F:structural constituent of ribosome"/>
    <property type="evidence" value="ECO:0007669"/>
    <property type="project" value="InterPro"/>
</dbReference>
<evidence type="ECO:0000313" key="5">
    <source>
        <dbReference type="Proteomes" id="UP001168877"/>
    </source>
</evidence>
<evidence type="ECO:0000256" key="2">
    <source>
        <dbReference type="ARBA" id="ARBA00022980"/>
    </source>
</evidence>
<dbReference type="AlphaFoldDB" id="A0AA39RUI0"/>
<dbReference type="SUPFAM" id="SSF53137">
    <property type="entry name" value="Translational machinery components"/>
    <property type="match status" value="1"/>
</dbReference>
<reference evidence="4" key="1">
    <citation type="journal article" date="2022" name="Plant J.">
        <title>Strategies of tolerance reflected in two North American maple genomes.</title>
        <authorList>
            <person name="McEvoy S.L."/>
            <person name="Sezen U.U."/>
            <person name="Trouern-Trend A."/>
            <person name="McMahon S.M."/>
            <person name="Schaberg P.G."/>
            <person name="Yang J."/>
            <person name="Wegrzyn J.L."/>
            <person name="Swenson N.G."/>
        </authorList>
    </citation>
    <scope>NUCLEOTIDE SEQUENCE</scope>
    <source>
        <strain evidence="4">NS2018</strain>
    </source>
</reference>
<proteinExistence type="inferred from homology"/>
<evidence type="ECO:0000313" key="4">
    <source>
        <dbReference type="EMBL" id="KAK0580355.1"/>
    </source>
</evidence>
<dbReference type="GO" id="GO:1990904">
    <property type="term" value="C:ribonucleoprotein complex"/>
    <property type="evidence" value="ECO:0007669"/>
    <property type="project" value="UniProtKB-KW"/>
</dbReference>
<dbReference type="GO" id="GO:0005840">
    <property type="term" value="C:ribosome"/>
    <property type="evidence" value="ECO:0007669"/>
    <property type="project" value="UniProtKB-KW"/>
</dbReference>
<keyword evidence="2" id="KW-0689">Ribosomal protein</keyword>
<comment type="similarity">
    <text evidence="1">Belongs to the universal ribosomal protein uS11 family.</text>
</comment>
<accession>A0AA39RUI0</accession>
<evidence type="ECO:0000256" key="3">
    <source>
        <dbReference type="ARBA" id="ARBA00023274"/>
    </source>
</evidence>
<protein>
    <recommendedName>
        <fullName evidence="6">Ribosomal protein S11</fullName>
    </recommendedName>
</protein>
<keyword evidence="5" id="KW-1185">Reference proteome</keyword>
<gene>
    <name evidence="4" type="ORF">LWI29_000970</name>
</gene>
<comment type="caution">
    <text evidence="4">The sequence shown here is derived from an EMBL/GenBank/DDBJ whole genome shotgun (WGS) entry which is preliminary data.</text>
</comment>